<dbReference type="EMBL" id="OW152820">
    <property type="protein sequence ID" value="CAH2075649.1"/>
    <property type="molecule type" value="Genomic_DNA"/>
</dbReference>
<accession>A0ABN8J5H3</accession>
<feature type="compositionally biased region" description="Gly residues" evidence="1">
    <location>
        <begin position="217"/>
        <end position="228"/>
    </location>
</feature>
<protein>
    <submittedName>
        <fullName evidence="2">Uncharacterized protein</fullName>
    </submittedName>
</protein>
<feature type="region of interest" description="Disordered" evidence="1">
    <location>
        <begin position="170"/>
        <end position="228"/>
    </location>
</feature>
<evidence type="ECO:0000313" key="3">
    <source>
        <dbReference type="Proteomes" id="UP000837857"/>
    </source>
</evidence>
<name>A0ABN8J5H3_9NEOP</name>
<keyword evidence="3" id="KW-1185">Reference proteome</keyword>
<proteinExistence type="predicted"/>
<reference evidence="2" key="1">
    <citation type="submission" date="2022-03" db="EMBL/GenBank/DDBJ databases">
        <authorList>
            <person name="Martin H S."/>
        </authorList>
    </citation>
    <scope>NUCLEOTIDE SEQUENCE</scope>
</reference>
<dbReference type="Proteomes" id="UP000837857">
    <property type="component" value="Chromosome 8"/>
</dbReference>
<sequence>MALYLSPKYIRNGPLAPYFTRHRATNGTAAAAAFGAGAFFARAARNLGRGRWYITAPLFRANCRRPSLHLPPPSPHHAWPPFYGRTWTPKELLWRKAMCCCPWWPSSRDDSRSELTFWNPSHVKGGVSASVAGVTRCEACFGLSTLHSQLHRPLRVETHLRRNQQWSELKEGRWETASKEGPSADLSDACSAKRPCVFSLRGSQDRRGASTADGRTDGGGGGGGGGRR</sequence>
<evidence type="ECO:0000313" key="2">
    <source>
        <dbReference type="EMBL" id="CAH2075649.1"/>
    </source>
</evidence>
<organism evidence="2 3">
    <name type="scientific">Iphiclides podalirius</name>
    <name type="common">scarce swallowtail</name>
    <dbReference type="NCBI Taxonomy" id="110791"/>
    <lineage>
        <taxon>Eukaryota</taxon>
        <taxon>Metazoa</taxon>
        <taxon>Ecdysozoa</taxon>
        <taxon>Arthropoda</taxon>
        <taxon>Hexapoda</taxon>
        <taxon>Insecta</taxon>
        <taxon>Pterygota</taxon>
        <taxon>Neoptera</taxon>
        <taxon>Endopterygota</taxon>
        <taxon>Lepidoptera</taxon>
        <taxon>Glossata</taxon>
        <taxon>Ditrysia</taxon>
        <taxon>Papilionoidea</taxon>
        <taxon>Papilionidae</taxon>
        <taxon>Papilioninae</taxon>
        <taxon>Iphiclides</taxon>
    </lineage>
</organism>
<evidence type="ECO:0000256" key="1">
    <source>
        <dbReference type="SAM" id="MobiDB-lite"/>
    </source>
</evidence>
<gene>
    <name evidence="2" type="ORF">IPOD504_LOCUS16976</name>
</gene>
<feature type="non-terminal residue" evidence="2">
    <location>
        <position position="228"/>
    </location>
</feature>